<accession>A0A850PL96</accession>
<keyword evidence="6" id="KW-1185">Reference proteome</keyword>
<dbReference type="SUPFAM" id="SSF46785">
    <property type="entry name" value="Winged helix' DNA-binding domain"/>
    <property type="match status" value="1"/>
</dbReference>
<dbReference type="InterPro" id="IPR036388">
    <property type="entry name" value="WH-like_DNA-bd_sf"/>
</dbReference>
<evidence type="ECO:0000256" key="2">
    <source>
        <dbReference type="ARBA" id="ARBA00023125"/>
    </source>
</evidence>
<dbReference type="GO" id="GO:0003700">
    <property type="term" value="F:DNA-binding transcription factor activity"/>
    <property type="evidence" value="ECO:0007669"/>
    <property type="project" value="InterPro"/>
</dbReference>
<dbReference type="EMBL" id="JABFYL010000017">
    <property type="protein sequence ID" value="NVN49487.1"/>
    <property type="molecule type" value="Genomic_DNA"/>
</dbReference>
<comment type="caution">
    <text evidence="5">The sequence shown here is derived from an EMBL/GenBank/DDBJ whole genome shotgun (WGS) entry which is preliminary data.</text>
</comment>
<dbReference type="GO" id="GO:0003677">
    <property type="term" value="F:DNA binding"/>
    <property type="evidence" value="ECO:0007669"/>
    <property type="project" value="UniProtKB-KW"/>
</dbReference>
<dbReference type="RefSeq" id="WP_178357867.1">
    <property type="nucleotide sequence ID" value="NZ_JABFYL010000017.1"/>
</dbReference>
<name>A0A850PL96_9MYCO</name>
<feature type="domain" description="HTH marR-type" evidence="4">
    <location>
        <begin position="1"/>
        <end position="138"/>
    </location>
</feature>
<dbReference type="PANTHER" id="PTHR33164">
    <property type="entry name" value="TRANSCRIPTIONAL REGULATOR, MARR FAMILY"/>
    <property type="match status" value="1"/>
</dbReference>
<dbReference type="Pfam" id="PF12802">
    <property type="entry name" value="MarR_2"/>
    <property type="match status" value="1"/>
</dbReference>
<reference evidence="5 6" key="1">
    <citation type="submission" date="2020-05" db="EMBL/GenBank/DDBJ databases">
        <title>Draft genome sequence of Mycobacterium hippocampi DL, isolated from European seabass, Dicentrarchus labrax, reared in fish farms.</title>
        <authorList>
            <person name="Stathopoulou P."/>
            <person name="Asimakis E."/>
            <person name="Tzokas K."/>
            <person name="Batargias C."/>
            <person name="Tsiamis G."/>
        </authorList>
    </citation>
    <scope>NUCLEOTIDE SEQUENCE [LARGE SCALE GENOMIC DNA]</scope>
    <source>
        <strain evidence="5 6">DL</strain>
    </source>
</reference>
<evidence type="ECO:0000259" key="4">
    <source>
        <dbReference type="PROSITE" id="PS50995"/>
    </source>
</evidence>
<dbReference type="PROSITE" id="PS50995">
    <property type="entry name" value="HTH_MARR_2"/>
    <property type="match status" value="1"/>
</dbReference>
<keyword evidence="2" id="KW-0238">DNA-binding</keyword>
<dbReference type="GO" id="GO:0006950">
    <property type="term" value="P:response to stress"/>
    <property type="evidence" value="ECO:0007669"/>
    <property type="project" value="TreeGrafter"/>
</dbReference>
<dbReference type="InterPro" id="IPR023187">
    <property type="entry name" value="Tscrpt_reg_MarR-type_CS"/>
</dbReference>
<evidence type="ECO:0000313" key="6">
    <source>
        <dbReference type="Proteomes" id="UP000570517"/>
    </source>
</evidence>
<gene>
    <name evidence="5" type="ORF">HLY00_5606</name>
</gene>
<evidence type="ECO:0000313" key="5">
    <source>
        <dbReference type="EMBL" id="NVN49487.1"/>
    </source>
</evidence>
<dbReference type="InterPro" id="IPR039422">
    <property type="entry name" value="MarR/SlyA-like"/>
</dbReference>
<keyword evidence="3" id="KW-0804">Transcription</keyword>
<dbReference type="Proteomes" id="UP000570517">
    <property type="component" value="Unassembled WGS sequence"/>
</dbReference>
<protein>
    <submittedName>
        <fullName evidence="5">Transcriptional regulator, MarR family</fullName>
    </submittedName>
</protein>
<dbReference type="Gene3D" id="1.10.10.10">
    <property type="entry name" value="Winged helix-like DNA-binding domain superfamily/Winged helix DNA-binding domain"/>
    <property type="match status" value="1"/>
</dbReference>
<evidence type="ECO:0000256" key="3">
    <source>
        <dbReference type="ARBA" id="ARBA00023163"/>
    </source>
</evidence>
<dbReference type="AlphaFoldDB" id="A0A850PL96"/>
<dbReference type="InterPro" id="IPR000835">
    <property type="entry name" value="HTH_MarR-typ"/>
</dbReference>
<proteinExistence type="predicted"/>
<dbReference type="InterPro" id="IPR036390">
    <property type="entry name" value="WH_DNA-bd_sf"/>
</dbReference>
<dbReference type="PANTHER" id="PTHR33164:SF99">
    <property type="entry name" value="MARR FAMILY REGULATORY PROTEIN"/>
    <property type="match status" value="1"/>
</dbReference>
<dbReference type="SMART" id="SM00347">
    <property type="entry name" value="HTH_MARR"/>
    <property type="match status" value="1"/>
</dbReference>
<dbReference type="PROSITE" id="PS01117">
    <property type="entry name" value="HTH_MARR_1"/>
    <property type="match status" value="1"/>
</dbReference>
<sequence length="144" mass="15919">MDPQPATAVLMYIAHRDAESQVMAALAEAGFGQLTLAQSRLLQRLDPTGMRLTDLADQARITKQTAGALVDQLEHTGYLTRGPDPTDGRARLVKLSDRGTDVCRMAATEVAQIEDQWRKHLGDKAFKGMRDALISLRNITDPYR</sequence>
<keyword evidence="1" id="KW-0805">Transcription regulation</keyword>
<organism evidence="5 6">
    <name type="scientific">Mycolicibacterium hippocampi</name>
    <dbReference type="NCBI Taxonomy" id="659824"/>
    <lineage>
        <taxon>Bacteria</taxon>
        <taxon>Bacillati</taxon>
        <taxon>Actinomycetota</taxon>
        <taxon>Actinomycetes</taxon>
        <taxon>Mycobacteriales</taxon>
        <taxon>Mycobacteriaceae</taxon>
        <taxon>Mycolicibacterium</taxon>
    </lineage>
</organism>
<evidence type="ECO:0000256" key="1">
    <source>
        <dbReference type="ARBA" id="ARBA00023015"/>
    </source>
</evidence>